<dbReference type="PANTHER" id="PTHR43767:SF10">
    <property type="entry name" value="SURFACTIN SYNTHASE SUBUNIT 1"/>
    <property type="match status" value="1"/>
</dbReference>
<name>A0ABW2PSG4_9BACL</name>
<organism evidence="2 3">
    <name type="scientific">Exiguobacterium aestuarii</name>
    <dbReference type="NCBI Taxonomy" id="273527"/>
    <lineage>
        <taxon>Bacteria</taxon>
        <taxon>Bacillati</taxon>
        <taxon>Bacillota</taxon>
        <taxon>Bacilli</taxon>
        <taxon>Bacillales</taxon>
        <taxon>Bacillales Family XII. Incertae Sedis</taxon>
        <taxon>Exiguobacterium</taxon>
    </lineage>
</organism>
<dbReference type="Gene3D" id="3.30.300.30">
    <property type="match status" value="1"/>
</dbReference>
<dbReference type="EMBL" id="JBHTCE010000002">
    <property type="protein sequence ID" value="MFC7390630.1"/>
    <property type="molecule type" value="Genomic_DNA"/>
</dbReference>
<protein>
    <submittedName>
        <fullName evidence="2">AMP-binding protein</fullName>
    </submittedName>
</protein>
<dbReference type="InterPro" id="IPR042099">
    <property type="entry name" value="ANL_N_sf"/>
</dbReference>
<dbReference type="RefSeq" id="WP_214789970.1">
    <property type="nucleotide sequence ID" value="NZ_JANIEL010000029.1"/>
</dbReference>
<dbReference type="InterPro" id="IPR050237">
    <property type="entry name" value="ATP-dep_AMP-bd_enzyme"/>
</dbReference>
<evidence type="ECO:0000313" key="3">
    <source>
        <dbReference type="Proteomes" id="UP001596439"/>
    </source>
</evidence>
<comment type="caution">
    <text evidence="2">The sequence shown here is derived from an EMBL/GenBank/DDBJ whole genome shotgun (WGS) entry which is preliminary data.</text>
</comment>
<sequence>MTLFQTLEQYTDREAVYADRSYTYSEMLEVGDSICQEVGERSLVFCLCANRVESLFGYVGFLRGRVVPVLLDADIPAEQLQKLMERYRPTHVWAPESRDDLANSLNAYYGYGGYALFETGAPVHHELHDELALLLTTSGSTGSPKFVRLTYKNLSANATSIIDYLDIDQTDKPITTLPMNYSYGLSIINSHLLKGATIILTDCSIVQKEFWELCRSEQATTFGGVPFHYEMLKRLKFETYDIPSLKKLTQAGGKLDSKLAQHFATVCEEKGIQFFIMYGQTEATARMSYLPDRMHAEKAGSIGIAIPGGTLSLRDEVGNDIKDADVTGELVYQGDNVSFGYATSLADLAKGDDHQGVLRTGDMAYRDEDGYFFIVGRIKRMIKLYGSRISLDEVEALLREHGHDCVCAGEDDQLYVYTLQDDVARIKKIIKEQIKVKGVRVMQIDEIPRNSFGKIRYAALPKRELVTT</sequence>
<proteinExistence type="predicted"/>
<reference evidence="3" key="1">
    <citation type="journal article" date="2019" name="Int. J. Syst. Evol. Microbiol.">
        <title>The Global Catalogue of Microorganisms (GCM) 10K type strain sequencing project: providing services to taxonomists for standard genome sequencing and annotation.</title>
        <authorList>
            <consortium name="The Broad Institute Genomics Platform"/>
            <consortium name="The Broad Institute Genome Sequencing Center for Infectious Disease"/>
            <person name="Wu L."/>
            <person name="Ma J."/>
        </authorList>
    </citation>
    <scope>NUCLEOTIDE SEQUENCE [LARGE SCALE GENOMIC DNA]</scope>
    <source>
        <strain evidence="3">CCUG 55590</strain>
    </source>
</reference>
<dbReference type="Proteomes" id="UP001596439">
    <property type="component" value="Unassembled WGS sequence"/>
</dbReference>
<feature type="domain" description="AMP-dependent synthetase/ligase" evidence="1">
    <location>
        <begin position="5"/>
        <end position="341"/>
    </location>
</feature>
<dbReference type="Gene3D" id="3.40.50.12780">
    <property type="entry name" value="N-terminal domain of ligase-like"/>
    <property type="match status" value="1"/>
</dbReference>
<accession>A0ABW2PSG4</accession>
<dbReference type="InterPro" id="IPR045851">
    <property type="entry name" value="AMP-bd_C_sf"/>
</dbReference>
<dbReference type="PROSITE" id="PS00455">
    <property type="entry name" value="AMP_BINDING"/>
    <property type="match status" value="1"/>
</dbReference>
<keyword evidence="3" id="KW-1185">Reference proteome</keyword>
<dbReference type="PANTHER" id="PTHR43767">
    <property type="entry name" value="LONG-CHAIN-FATTY-ACID--COA LIGASE"/>
    <property type="match status" value="1"/>
</dbReference>
<evidence type="ECO:0000259" key="1">
    <source>
        <dbReference type="Pfam" id="PF00501"/>
    </source>
</evidence>
<gene>
    <name evidence="2" type="ORF">ACFQO8_10805</name>
</gene>
<evidence type="ECO:0000313" key="2">
    <source>
        <dbReference type="EMBL" id="MFC7390630.1"/>
    </source>
</evidence>
<dbReference type="InterPro" id="IPR020845">
    <property type="entry name" value="AMP-binding_CS"/>
</dbReference>
<dbReference type="InterPro" id="IPR000873">
    <property type="entry name" value="AMP-dep_synth/lig_dom"/>
</dbReference>
<dbReference type="Pfam" id="PF00501">
    <property type="entry name" value="AMP-binding"/>
    <property type="match status" value="1"/>
</dbReference>
<dbReference type="SUPFAM" id="SSF56801">
    <property type="entry name" value="Acetyl-CoA synthetase-like"/>
    <property type="match status" value="1"/>
</dbReference>